<evidence type="ECO:0000256" key="12">
    <source>
        <dbReference type="SAM" id="Phobius"/>
    </source>
</evidence>
<dbReference type="GO" id="GO:0140575">
    <property type="term" value="F:transmembrane monodehydroascorbate reductase activity"/>
    <property type="evidence" value="ECO:0007669"/>
    <property type="project" value="InterPro"/>
</dbReference>
<dbReference type="EC" id="7.2.1.3" evidence="11"/>
<evidence type="ECO:0000256" key="2">
    <source>
        <dbReference type="ARBA" id="ARBA00004141"/>
    </source>
</evidence>
<evidence type="ECO:0000256" key="4">
    <source>
        <dbReference type="ARBA" id="ARBA00022617"/>
    </source>
</evidence>
<dbReference type="CDD" id="cd08761">
    <property type="entry name" value="Cyt_b561_CYB561D2_like"/>
    <property type="match status" value="1"/>
</dbReference>
<evidence type="ECO:0000259" key="13">
    <source>
        <dbReference type="PROSITE" id="PS50939"/>
    </source>
</evidence>
<evidence type="ECO:0000256" key="8">
    <source>
        <dbReference type="ARBA" id="ARBA00022989"/>
    </source>
</evidence>
<evidence type="ECO:0000256" key="6">
    <source>
        <dbReference type="ARBA" id="ARBA00022723"/>
    </source>
</evidence>
<feature type="domain" description="Cytochrome b561" evidence="13">
    <location>
        <begin position="1"/>
        <end position="205"/>
    </location>
</feature>
<keyword evidence="7" id="KW-0249">Electron transport</keyword>
<feature type="transmembrane region" description="Helical" evidence="12">
    <location>
        <begin position="109"/>
        <end position="131"/>
    </location>
</feature>
<comment type="cofactor">
    <cofactor evidence="1">
        <name>heme b</name>
        <dbReference type="ChEBI" id="CHEBI:60344"/>
    </cofactor>
</comment>
<gene>
    <name evidence="14" type="primary">RvY_18902-1</name>
    <name evidence="14" type="synonym">RvY_18902.1</name>
    <name evidence="14" type="ORF">RvY_18902</name>
</gene>
<evidence type="ECO:0000313" key="14">
    <source>
        <dbReference type="EMBL" id="GAV09347.1"/>
    </source>
</evidence>
<protein>
    <recommendedName>
        <fullName evidence="11">ascorbate ferrireductase (transmembrane)</fullName>
        <ecNumber evidence="11">7.2.1.3</ecNumber>
    </recommendedName>
</protein>
<dbReference type="InterPro" id="IPR006593">
    <property type="entry name" value="Cyt_b561/ferric_Rdtase_TM"/>
</dbReference>
<dbReference type="PROSITE" id="PS50939">
    <property type="entry name" value="CYTOCHROME_B561"/>
    <property type="match status" value="1"/>
</dbReference>
<comment type="caution">
    <text evidence="14">The sequence shown here is derived from an EMBL/GenBank/DDBJ whole genome shotgun (WGS) entry which is preliminary data.</text>
</comment>
<keyword evidence="15" id="KW-1185">Reference proteome</keyword>
<dbReference type="GO" id="GO:0046872">
    <property type="term" value="F:metal ion binding"/>
    <property type="evidence" value="ECO:0007669"/>
    <property type="project" value="UniProtKB-KW"/>
</dbReference>
<feature type="transmembrane region" description="Helical" evidence="12">
    <location>
        <begin position="75"/>
        <end position="97"/>
    </location>
</feature>
<keyword evidence="4" id="KW-0349">Heme</keyword>
<sequence>MGSVYSTLRQVGFFSLACIHLYCVAKLAQPGTNLFSWHPFLTSAAFGLIMPEAFTQISRLSALGRSITYKNRVRIHAVLQTVSVILAGVGMACIYINKNMNNRPHLKTFHSWFGLGTFVYALFQSLGGFMIMYPDLRPKLAPGSYQMKVYHAVNAASLMLCASVAMFFSNYSIWFAKHKMNESLYATGMWIYPTVLAVRACWTVYESGAFYKLLGKGPLPTPDPRDSSTL</sequence>
<keyword evidence="3" id="KW-0813">Transport</keyword>
<evidence type="ECO:0000256" key="1">
    <source>
        <dbReference type="ARBA" id="ARBA00001970"/>
    </source>
</evidence>
<dbReference type="Gene3D" id="1.20.120.1770">
    <property type="match status" value="1"/>
</dbReference>
<keyword evidence="10 12" id="KW-0472">Membrane</keyword>
<feature type="transmembrane region" description="Helical" evidence="12">
    <location>
        <begin position="35"/>
        <end position="54"/>
    </location>
</feature>
<dbReference type="PANTHER" id="PTHR15422:SF45">
    <property type="entry name" value="CYTOCHROME B561 DOMAIN-CONTAINING PROTEIN"/>
    <property type="match status" value="1"/>
</dbReference>
<evidence type="ECO:0000256" key="7">
    <source>
        <dbReference type="ARBA" id="ARBA00022982"/>
    </source>
</evidence>
<dbReference type="Proteomes" id="UP000186922">
    <property type="component" value="Unassembled WGS sequence"/>
</dbReference>
<evidence type="ECO:0000256" key="10">
    <source>
        <dbReference type="ARBA" id="ARBA00023136"/>
    </source>
</evidence>
<evidence type="ECO:0000256" key="5">
    <source>
        <dbReference type="ARBA" id="ARBA00022692"/>
    </source>
</evidence>
<keyword evidence="9" id="KW-0408">Iron</keyword>
<dbReference type="SMART" id="SM00665">
    <property type="entry name" value="B561"/>
    <property type="match status" value="1"/>
</dbReference>
<dbReference type="Pfam" id="PF03188">
    <property type="entry name" value="Cytochrom_B561"/>
    <property type="match status" value="1"/>
</dbReference>
<dbReference type="OrthoDB" id="432881at2759"/>
<name>A0A1D1W7H1_RAMVA</name>
<dbReference type="AlphaFoldDB" id="A0A1D1W7H1"/>
<keyword evidence="6" id="KW-0479">Metal-binding</keyword>
<proteinExistence type="predicted"/>
<dbReference type="GO" id="GO:0016020">
    <property type="term" value="C:membrane"/>
    <property type="evidence" value="ECO:0007669"/>
    <property type="project" value="UniProtKB-SubCell"/>
</dbReference>
<dbReference type="InterPro" id="IPR045150">
    <property type="entry name" value="CYB561D1/2"/>
</dbReference>
<evidence type="ECO:0000256" key="9">
    <source>
        <dbReference type="ARBA" id="ARBA00023004"/>
    </source>
</evidence>
<comment type="subcellular location">
    <subcellularLocation>
        <location evidence="2">Membrane</location>
        <topology evidence="2">Multi-pass membrane protein</topology>
    </subcellularLocation>
</comment>
<dbReference type="PANTHER" id="PTHR15422">
    <property type="entry name" value="OS05G0565100 PROTEIN"/>
    <property type="match status" value="1"/>
</dbReference>
<evidence type="ECO:0000256" key="3">
    <source>
        <dbReference type="ARBA" id="ARBA00022448"/>
    </source>
</evidence>
<feature type="transmembrane region" description="Helical" evidence="12">
    <location>
        <begin position="152"/>
        <end position="173"/>
    </location>
</feature>
<keyword evidence="5 12" id="KW-0812">Transmembrane</keyword>
<dbReference type="EMBL" id="BDGG01000022">
    <property type="protein sequence ID" value="GAV09347.1"/>
    <property type="molecule type" value="Genomic_DNA"/>
</dbReference>
<evidence type="ECO:0000256" key="11">
    <source>
        <dbReference type="ARBA" id="ARBA00024225"/>
    </source>
</evidence>
<organism evidence="14 15">
    <name type="scientific">Ramazzottius varieornatus</name>
    <name type="common">Water bear</name>
    <name type="synonym">Tardigrade</name>
    <dbReference type="NCBI Taxonomy" id="947166"/>
    <lineage>
        <taxon>Eukaryota</taxon>
        <taxon>Metazoa</taxon>
        <taxon>Ecdysozoa</taxon>
        <taxon>Tardigrada</taxon>
        <taxon>Eutardigrada</taxon>
        <taxon>Parachela</taxon>
        <taxon>Hypsibioidea</taxon>
        <taxon>Ramazzottiidae</taxon>
        <taxon>Ramazzottius</taxon>
    </lineage>
</organism>
<reference evidence="14 15" key="1">
    <citation type="journal article" date="2016" name="Nat. Commun.">
        <title>Extremotolerant tardigrade genome and improved radiotolerance of human cultured cells by tardigrade-unique protein.</title>
        <authorList>
            <person name="Hashimoto T."/>
            <person name="Horikawa D.D."/>
            <person name="Saito Y."/>
            <person name="Kuwahara H."/>
            <person name="Kozuka-Hata H."/>
            <person name="Shin-I T."/>
            <person name="Minakuchi Y."/>
            <person name="Ohishi K."/>
            <person name="Motoyama A."/>
            <person name="Aizu T."/>
            <person name="Enomoto A."/>
            <person name="Kondo K."/>
            <person name="Tanaka S."/>
            <person name="Hara Y."/>
            <person name="Koshikawa S."/>
            <person name="Sagara H."/>
            <person name="Miura T."/>
            <person name="Yokobori S."/>
            <person name="Miyagawa K."/>
            <person name="Suzuki Y."/>
            <person name="Kubo T."/>
            <person name="Oyama M."/>
            <person name="Kohara Y."/>
            <person name="Fujiyama A."/>
            <person name="Arakawa K."/>
            <person name="Katayama T."/>
            <person name="Toyoda A."/>
            <person name="Kunieda T."/>
        </authorList>
    </citation>
    <scope>NUCLEOTIDE SEQUENCE [LARGE SCALE GENOMIC DNA]</scope>
    <source>
        <strain evidence="14 15">YOKOZUNA-1</strain>
    </source>
</reference>
<evidence type="ECO:0000313" key="15">
    <source>
        <dbReference type="Proteomes" id="UP000186922"/>
    </source>
</evidence>
<accession>A0A1D1W7H1</accession>
<dbReference type="GO" id="GO:0140571">
    <property type="term" value="F:transmembrane ascorbate ferrireductase activity"/>
    <property type="evidence" value="ECO:0007669"/>
    <property type="project" value="UniProtKB-EC"/>
</dbReference>
<dbReference type="STRING" id="947166.A0A1D1W7H1"/>
<keyword evidence="8 12" id="KW-1133">Transmembrane helix</keyword>